<protein>
    <submittedName>
        <fullName evidence="1">Uncharacterized protein</fullName>
    </submittedName>
</protein>
<dbReference type="AlphaFoldDB" id="A0A2Z5G813"/>
<sequence length="91" mass="9887">MCHSFVEVKRLIQRFDGSVAFVINLSGGKDSNRMLGFVRECFPGATILAVMATLILNTRVPFQLRTSHGIGAQSSVFRLPSCAILAATTSR</sequence>
<keyword evidence="2" id="KW-1185">Reference proteome</keyword>
<name>A0A2Z5G813_9BACT</name>
<organism evidence="1 2">
    <name type="scientific">Acidisarcina polymorpha</name>
    <dbReference type="NCBI Taxonomy" id="2211140"/>
    <lineage>
        <taxon>Bacteria</taxon>
        <taxon>Pseudomonadati</taxon>
        <taxon>Acidobacteriota</taxon>
        <taxon>Terriglobia</taxon>
        <taxon>Terriglobales</taxon>
        <taxon>Acidobacteriaceae</taxon>
        <taxon>Acidisarcina</taxon>
    </lineage>
</organism>
<evidence type="ECO:0000313" key="2">
    <source>
        <dbReference type="Proteomes" id="UP000253606"/>
    </source>
</evidence>
<reference evidence="1 2" key="1">
    <citation type="journal article" date="2018" name="Front. Microbiol.">
        <title>Hydrolytic Capabilities as a Key to Environmental Success: Chitinolytic and Cellulolytic Acidobacteria From Acidic Sub-arctic Soils and Boreal Peatlands.</title>
        <authorList>
            <person name="Belova S.E."/>
            <person name="Ravin N.V."/>
            <person name="Pankratov T.A."/>
            <person name="Rakitin A.L."/>
            <person name="Ivanova A.A."/>
            <person name="Beletsky A.V."/>
            <person name="Mardanov A.V."/>
            <person name="Sinninghe Damste J.S."/>
            <person name="Dedysh S.N."/>
        </authorList>
    </citation>
    <scope>NUCLEOTIDE SEQUENCE [LARGE SCALE GENOMIC DNA]</scope>
    <source>
        <strain evidence="1 2">SBC82</strain>
    </source>
</reference>
<evidence type="ECO:0000313" key="1">
    <source>
        <dbReference type="EMBL" id="AXC15423.1"/>
    </source>
</evidence>
<dbReference type="KEGG" id="abas:ACPOL_6179"/>
<dbReference type="Proteomes" id="UP000253606">
    <property type="component" value="Chromosome"/>
</dbReference>
<proteinExistence type="predicted"/>
<accession>A0A2Z5G813</accession>
<dbReference type="EMBL" id="CP030840">
    <property type="protein sequence ID" value="AXC15423.1"/>
    <property type="molecule type" value="Genomic_DNA"/>
</dbReference>
<gene>
    <name evidence="1" type="ORF">ACPOL_6179</name>
</gene>